<dbReference type="InterPro" id="IPR007498">
    <property type="entry name" value="PqiA-like"/>
</dbReference>
<organism evidence="2 3">
    <name type="scientific">Marinobacterium stanieri</name>
    <dbReference type="NCBI Taxonomy" id="49186"/>
    <lineage>
        <taxon>Bacteria</taxon>
        <taxon>Pseudomonadati</taxon>
        <taxon>Pseudomonadota</taxon>
        <taxon>Gammaproteobacteria</taxon>
        <taxon>Oceanospirillales</taxon>
        <taxon>Oceanospirillaceae</taxon>
        <taxon>Marinobacterium</taxon>
    </lineage>
</organism>
<feature type="transmembrane region" description="Helical" evidence="1">
    <location>
        <begin position="146"/>
        <end position="164"/>
    </location>
</feature>
<keyword evidence="3" id="KW-1185">Reference proteome</keyword>
<evidence type="ECO:0000313" key="2">
    <source>
        <dbReference type="EMBL" id="SIP96540.1"/>
    </source>
</evidence>
<dbReference type="STRING" id="49186.SAMN05421647_101615"/>
<keyword evidence="1" id="KW-0812">Transmembrane</keyword>
<gene>
    <name evidence="2" type="ORF">SAMN05421647_101615</name>
</gene>
<evidence type="ECO:0000313" key="3">
    <source>
        <dbReference type="Proteomes" id="UP000186895"/>
    </source>
</evidence>
<sequence length="170" mass="18317">MTAPSIEGTPHAVIPAPKARQLRWLLVLASVLFVVGISLPMITLSKFWIIQNSMSVLTGVLELFRNGQLVLGAVVAGFSILLPILKIGVLFKLCSPGLTDSPGIQRYLHLMHSYGRWAMLDVLVVAVLIVTVKLGAIASIEVHSGLYAFGASVLMIMLITSLVVRLTRSS</sequence>
<evidence type="ECO:0000256" key="1">
    <source>
        <dbReference type="SAM" id="Phobius"/>
    </source>
</evidence>
<dbReference type="Proteomes" id="UP000186895">
    <property type="component" value="Unassembled WGS sequence"/>
</dbReference>
<proteinExistence type="predicted"/>
<dbReference type="RefSeq" id="WP_083702907.1">
    <property type="nucleotide sequence ID" value="NZ_FTMN01000001.1"/>
</dbReference>
<keyword evidence="1" id="KW-0472">Membrane</keyword>
<name>A0A1N6NWX5_9GAMM</name>
<dbReference type="EMBL" id="FTMN01000001">
    <property type="protein sequence ID" value="SIP96540.1"/>
    <property type="molecule type" value="Genomic_DNA"/>
</dbReference>
<feature type="transmembrane region" description="Helical" evidence="1">
    <location>
        <begin position="24"/>
        <end position="49"/>
    </location>
</feature>
<feature type="transmembrane region" description="Helical" evidence="1">
    <location>
        <begin position="114"/>
        <end position="140"/>
    </location>
</feature>
<protein>
    <submittedName>
        <fullName evidence="2">Paraquat-inducible protein A</fullName>
    </submittedName>
</protein>
<dbReference type="AlphaFoldDB" id="A0A1N6NWX5"/>
<keyword evidence="1" id="KW-1133">Transmembrane helix</keyword>
<reference evidence="2 3" key="1">
    <citation type="submission" date="2017-01" db="EMBL/GenBank/DDBJ databases">
        <authorList>
            <person name="Mah S.A."/>
            <person name="Swanson W.J."/>
            <person name="Moy G.W."/>
            <person name="Vacquier V.D."/>
        </authorList>
    </citation>
    <scope>NUCLEOTIDE SEQUENCE [LARGE SCALE GENOMIC DNA]</scope>
    <source>
        <strain evidence="2 3">DSM 7027</strain>
    </source>
</reference>
<dbReference type="Pfam" id="PF04403">
    <property type="entry name" value="PqiA"/>
    <property type="match status" value="1"/>
</dbReference>
<feature type="transmembrane region" description="Helical" evidence="1">
    <location>
        <begin position="69"/>
        <end position="93"/>
    </location>
</feature>
<accession>A0A1N6NWX5</accession>
<dbReference type="eggNOG" id="COG2995">
    <property type="taxonomic scope" value="Bacteria"/>
</dbReference>